<feature type="domain" description="Nitroreductase" evidence="3">
    <location>
        <begin position="74"/>
        <end position="162"/>
    </location>
</feature>
<protein>
    <submittedName>
        <fullName evidence="4">Putative nitroreductase</fullName>
    </submittedName>
</protein>
<dbReference type="eggNOG" id="COG0778">
    <property type="taxonomic scope" value="Bacteria"/>
</dbReference>
<evidence type="ECO:0000256" key="1">
    <source>
        <dbReference type="ARBA" id="ARBA00007118"/>
    </source>
</evidence>
<dbReference type="Pfam" id="PF00881">
    <property type="entry name" value="Nitroreductase"/>
    <property type="match status" value="2"/>
</dbReference>
<dbReference type="InterPro" id="IPR000415">
    <property type="entry name" value="Nitroreductase-like"/>
</dbReference>
<dbReference type="InterPro" id="IPR029479">
    <property type="entry name" value="Nitroreductase"/>
</dbReference>
<gene>
    <name evidence="4" type="ORF">RRU01S_17_01060</name>
</gene>
<feature type="domain" description="Nitroreductase" evidence="3">
    <location>
        <begin position="19"/>
        <end position="62"/>
    </location>
</feature>
<evidence type="ECO:0000313" key="4">
    <source>
        <dbReference type="EMBL" id="GAK71506.1"/>
    </source>
</evidence>
<dbReference type="PANTHER" id="PTHR43673">
    <property type="entry name" value="NAD(P)H NITROREDUCTASE YDGI-RELATED"/>
    <property type="match status" value="1"/>
</dbReference>
<reference evidence="4 5" key="1">
    <citation type="submission" date="2014-08" db="EMBL/GenBank/DDBJ databases">
        <title>Whole genome shotgun sequence of Rhizobium rubi NBRC 13261.</title>
        <authorList>
            <person name="Katano-Makiyama Y."/>
            <person name="Hosoyama A."/>
            <person name="Hashimoto M."/>
            <person name="Hosoyama Y."/>
            <person name="Noguchi M."/>
            <person name="Tsuchikane K."/>
            <person name="Uohara A."/>
            <person name="Ohji S."/>
            <person name="Ichikawa N."/>
            <person name="Kimura A."/>
            <person name="Yamazoe A."/>
            <person name="Fujita N."/>
        </authorList>
    </citation>
    <scope>NUCLEOTIDE SEQUENCE [LARGE SCALE GENOMIC DNA]</scope>
    <source>
        <strain evidence="4 5">NBRC 13261</strain>
    </source>
</reference>
<evidence type="ECO:0000256" key="2">
    <source>
        <dbReference type="ARBA" id="ARBA00023002"/>
    </source>
</evidence>
<name>A0A081CXW0_9HYPH</name>
<dbReference type="CDD" id="cd02138">
    <property type="entry name" value="TdsD-like"/>
    <property type="match status" value="1"/>
</dbReference>
<comment type="caution">
    <text evidence="4">The sequence shown here is derived from an EMBL/GenBank/DDBJ whole genome shotgun (WGS) entry which is preliminary data.</text>
</comment>
<dbReference type="RefSeq" id="WP_045231050.1">
    <property type="nucleotide sequence ID" value="NZ_BBJU01000017.1"/>
</dbReference>
<dbReference type="OrthoDB" id="9802510at2"/>
<comment type="similarity">
    <text evidence="1">Belongs to the nitroreductase family.</text>
</comment>
<proteinExistence type="inferred from homology"/>
<dbReference type="Proteomes" id="UP000028701">
    <property type="component" value="Unassembled WGS sequence"/>
</dbReference>
<dbReference type="Gene3D" id="3.40.109.10">
    <property type="entry name" value="NADH Oxidase"/>
    <property type="match status" value="1"/>
</dbReference>
<dbReference type="AlphaFoldDB" id="A0A081CXW0"/>
<sequence length="200" mass="22123">MTYANSRQSEYPVDPIFLDRWSPRAFDGTGMPREHLLTILDAAHWAPSSSNQQPWRFVFAHKGTEQWETFVSLLMEGNQVWAKNAAVLLFIISRDFTISRDGEKKPATTHSFDAGAAWLSLALQSHMLGYHAHGMAGIFKDKIVETLDIPAGFVVEAAVAIGTMADKSTLSPELAEREVPSDRVPLSDVAFEGKFTGKAE</sequence>
<evidence type="ECO:0000259" key="3">
    <source>
        <dbReference type="Pfam" id="PF00881"/>
    </source>
</evidence>
<accession>A0A081CXW0</accession>
<dbReference type="SUPFAM" id="SSF55469">
    <property type="entry name" value="FMN-dependent nitroreductase-like"/>
    <property type="match status" value="1"/>
</dbReference>
<dbReference type="PANTHER" id="PTHR43673:SF10">
    <property type="entry name" value="NADH DEHYDROGENASE_NAD(P)H NITROREDUCTASE XCC3605-RELATED"/>
    <property type="match status" value="1"/>
</dbReference>
<keyword evidence="2" id="KW-0560">Oxidoreductase</keyword>
<organism evidence="4 5">
    <name type="scientific">Agrobacterium rubi TR3 = NBRC 13261</name>
    <dbReference type="NCBI Taxonomy" id="1368415"/>
    <lineage>
        <taxon>Bacteria</taxon>
        <taxon>Pseudomonadati</taxon>
        <taxon>Pseudomonadota</taxon>
        <taxon>Alphaproteobacteria</taxon>
        <taxon>Hyphomicrobiales</taxon>
        <taxon>Rhizobiaceae</taxon>
        <taxon>Rhizobium/Agrobacterium group</taxon>
        <taxon>Agrobacterium</taxon>
    </lineage>
</organism>
<dbReference type="GO" id="GO:0016491">
    <property type="term" value="F:oxidoreductase activity"/>
    <property type="evidence" value="ECO:0007669"/>
    <property type="project" value="UniProtKB-KW"/>
</dbReference>
<dbReference type="EMBL" id="BBJU01000017">
    <property type="protein sequence ID" value="GAK71506.1"/>
    <property type="molecule type" value="Genomic_DNA"/>
</dbReference>
<evidence type="ECO:0000313" key="5">
    <source>
        <dbReference type="Proteomes" id="UP000028701"/>
    </source>
</evidence>